<dbReference type="EMBL" id="DVOF01000167">
    <property type="protein sequence ID" value="HIV03068.1"/>
    <property type="molecule type" value="Genomic_DNA"/>
</dbReference>
<name>A0A9D1SZT5_9FIRM</name>
<gene>
    <name evidence="1" type="ORF">IAC74_05785</name>
</gene>
<organism evidence="1 2">
    <name type="scientific">Candidatus Aphodoplasma excrementigallinarum</name>
    <dbReference type="NCBI Taxonomy" id="2840673"/>
    <lineage>
        <taxon>Bacteria</taxon>
        <taxon>Bacillati</taxon>
        <taxon>Bacillota</taxon>
        <taxon>Clostridia</taxon>
        <taxon>Eubacteriales</taxon>
        <taxon>Candidatus Aphodoplasma</taxon>
    </lineage>
</organism>
<reference evidence="1" key="2">
    <citation type="journal article" date="2021" name="PeerJ">
        <title>Extensive microbial diversity within the chicken gut microbiome revealed by metagenomics and culture.</title>
        <authorList>
            <person name="Gilroy R."/>
            <person name="Ravi A."/>
            <person name="Getino M."/>
            <person name="Pursley I."/>
            <person name="Horton D.L."/>
            <person name="Alikhan N.F."/>
            <person name="Baker D."/>
            <person name="Gharbi K."/>
            <person name="Hall N."/>
            <person name="Watson M."/>
            <person name="Adriaenssens E.M."/>
            <person name="Foster-Nyarko E."/>
            <person name="Jarju S."/>
            <person name="Secka A."/>
            <person name="Antonio M."/>
            <person name="Oren A."/>
            <person name="Chaudhuri R.R."/>
            <person name="La Ragione R."/>
            <person name="Hildebrand F."/>
            <person name="Pallen M.J."/>
        </authorList>
    </citation>
    <scope>NUCLEOTIDE SEQUENCE</scope>
    <source>
        <strain evidence="1">4920</strain>
    </source>
</reference>
<proteinExistence type="predicted"/>
<dbReference type="Proteomes" id="UP000886743">
    <property type="component" value="Unassembled WGS sequence"/>
</dbReference>
<comment type="caution">
    <text evidence="1">The sequence shown here is derived from an EMBL/GenBank/DDBJ whole genome shotgun (WGS) entry which is preliminary data.</text>
</comment>
<reference evidence="1" key="1">
    <citation type="submission" date="2020-10" db="EMBL/GenBank/DDBJ databases">
        <authorList>
            <person name="Gilroy R."/>
        </authorList>
    </citation>
    <scope>NUCLEOTIDE SEQUENCE</scope>
    <source>
        <strain evidence="1">4920</strain>
    </source>
</reference>
<sequence>MPITELILAGIAPGMGFVMKMDMLLLTNESKFFGFSFSYFYGYGFFGLEKLNSDLQI</sequence>
<accession>A0A9D1SZT5</accession>
<protein>
    <submittedName>
        <fullName evidence="1">Uncharacterized protein</fullName>
    </submittedName>
</protein>
<evidence type="ECO:0000313" key="2">
    <source>
        <dbReference type="Proteomes" id="UP000886743"/>
    </source>
</evidence>
<evidence type="ECO:0000313" key="1">
    <source>
        <dbReference type="EMBL" id="HIV03068.1"/>
    </source>
</evidence>
<dbReference type="AlphaFoldDB" id="A0A9D1SZT5"/>